<dbReference type="GO" id="GO:0046872">
    <property type="term" value="F:metal ion binding"/>
    <property type="evidence" value="ECO:0007669"/>
    <property type="project" value="UniProtKB-KW"/>
</dbReference>
<dbReference type="Pfam" id="PF01288">
    <property type="entry name" value="HPPK"/>
    <property type="match status" value="1"/>
</dbReference>
<dbReference type="GO" id="GO:0046654">
    <property type="term" value="P:tetrahydrofolate biosynthetic process"/>
    <property type="evidence" value="ECO:0007669"/>
    <property type="project" value="TreeGrafter"/>
</dbReference>
<dbReference type="GO" id="GO:0005524">
    <property type="term" value="F:ATP binding"/>
    <property type="evidence" value="ECO:0007669"/>
    <property type="project" value="UniProtKB-KW"/>
</dbReference>
<sequence length="537" mass="59874">MFHVDEYKLSWDEGKLSVSRMLKQIFSRIKRRIRDVCKYDGYQVKGFSCLHSSVDKASVEVCAEENEVVIALGSNIGDRMYNFTEALKLLKKSGIKVTRHGCLYETEPAYVTDQPFFLNSAVRGSTKLGPHELLKALKRIEKDLGRTDGIRYGPRPLDLDILFYGKFRVESEVLTIPHERIWERPFVMAPLIDLLGSSIDNDTVATWHSFSKRSGGLFEVWEKLGGESLIGKEGLRRVLPVGNQLWDWSQKTHLMGIINLTPDSFSDGGKFQSVDAAVSQVRSLVSEGSDIIDIGSQSTRPLATRISPQEELNRLIPVLEAVLQMPEVSGKFISVDTFYSEVAYESVKRGAHIVNDVSGGQLDPNMHKVVAELGVPYIIMHMRGDPQTMQNSSNTHYEDVCEEVSCELYAQVREAELSGIPVWRIILDPGIGFSKNAVQNLELLVGLPRLQRKISSRSYAASHAPILIGPSRKRFLGEICGRLNAMERDPATVAAVSAGILSGANLIRVHNVRDNLDAAKFCDALLAQKKGSNIFRR</sequence>
<dbReference type="SUPFAM" id="SSF55083">
    <property type="entry name" value="6-hydroxymethyl-7,8-dihydropterin pyrophosphokinase, HPPK"/>
    <property type="match status" value="1"/>
</dbReference>
<protein>
    <recommendedName>
        <fullName evidence="16">Pterin-binding domain-containing protein</fullName>
    </recommendedName>
</protein>
<accession>A0AAV7DTR1</accession>
<keyword evidence="9" id="KW-0547">Nucleotide-binding</keyword>
<dbReference type="SUPFAM" id="SSF51717">
    <property type="entry name" value="Dihydropteroate synthetase-like"/>
    <property type="match status" value="1"/>
</dbReference>
<dbReference type="FunFam" id="3.30.70.560:FF:000003">
    <property type="entry name" value="Folate synthesis bifunctional protein"/>
    <property type="match status" value="1"/>
</dbReference>
<dbReference type="PROSITE" id="PS00792">
    <property type="entry name" value="DHPS_1"/>
    <property type="match status" value="1"/>
</dbReference>
<dbReference type="InterPro" id="IPR000550">
    <property type="entry name" value="Hppk"/>
</dbReference>
<evidence type="ECO:0000256" key="3">
    <source>
        <dbReference type="ARBA" id="ARBA00001946"/>
    </source>
</evidence>
<dbReference type="NCBIfam" id="TIGR01496">
    <property type="entry name" value="DHPS"/>
    <property type="match status" value="1"/>
</dbReference>
<dbReference type="GO" id="GO:0003848">
    <property type="term" value="F:2-amino-4-hydroxy-6-hydroxymethyldihydropteridine diphosphokinase activity"/>
    <property type="evidence" value="ECO:0007669"/>
    <property type="project" value="UniProtKB-EC"/>
</dbReference>
<proteinExistence type="inferred from homology"/>
<evidence type="ECO:0000256" key="10">
    <source>
        <dbReference type="ARBA" id="ARBA00022777"/>
    </source>
</evidence>
<comment type="catalytic activity">
    <reaction evidence="2">
        <text>6-hydroxymethyl-7,8-dihydropterin + ATP = (7,8-dihydropterin-6-yl)methyl diphosphate + AMP + H(+)</text>
        <dbReference type="Rhea" id="RHEA:11412"/>
        <dbReference type="ChEBI" id="CHEBI:15378"/>
        <dbReference type="ChEBI" id="CHEBI:30616"/>
        <dbReference type="ChEBI" id="CHEBI:44841"/>
        <dbReference type="ChEBI" id="CHEBI:72950"/>
        <dbReference type="ChEBI" id="CHEBI:456215"/>
        <dbReference type="EC" id="2.7.6.3"/>
    </reaction>
</comment>
<evidence type="ECO:0000256" key="14">
    <source>
        <dbReference type="ARBA" id="ARBA00023268"/>
    </source>
</evidence>
<dbReference type="Gene3D" id="3.30.70.560">
    <property type="entry name" value="7,8-Dihydro-6-hydroxymethylpterin-pyrophosphokinase HPPK"/>
    <property type="match status" value="1"/>
</dbReference>
<comment type="pathway">
    <text evidence="4">Cofactor biosynthesis; tetrahydrofolate biosynthesis; 7,8-dihydrofolate from 2-amino-4-hydroxy-6-hydroxymethyl-7,8-dihydropteridine diphosphate and 4-aminobenzoate: step 1/2.</text>
</comment>
<comment type="similarity">
    <text evidence="6">In the C-terminal section; belongs to the DHPS family.</text>
</comment>
<evidence type="ECO:0000256" key="2">
    <source>
        <dbReference type="ARBA" id="ARBA00000198"/>
    </source>
</evidence>
<keyword evidence="7" id="KW-0808">Transferase</keyword>
<evidence type="ECO:0000256" key="5">
    <source>
        <dbReference type="ARBA" id="ARBA00005051"/>
    </source>
</evidence>
<keyword evidence="11" id="KW-0067">ATP-binding</keyword>
<evidence type="ECO:0000256" key="4">
    <source>
        <dbReference type="ARBA" id="ARBA00004763"/>
    </source>
</evidence>
<dbReference type="InterPro" id="IPR011005">
    <property type="entry name" value="Dihydropteroate_synth-like_sf"/>
</dbReference>
<dbReference type="InterPro" id="IPR000489">
    <property type="entry name" value="Pterin-binding_dom"/>
</dbReference>
<evidence type="ECO:0000256" key="7">
    <source>
        <dbReference type="ARBA" id="ARBA00022679"/>
    </source>
</evidence>
<evidence type="ECO:0000256" key="11">
    <source>
        <dbReference type="ARBA" id="ARBA00022840"/>
    </source>
</evidence>
<organism evidence="17 18">
    <name type="scientific">Aristolochia fimbriata</name>
    <name type="common">White veined hardy Dutchman's pipe vine</name>
    <dbReference type="NCBI Taxonomy" id="158543"/>
    <lineage>
        <taxon>Eukaryota</taxon>
        <taxon>Viridiplantae</taxon>
        <taxon>Streptophyta</taxon>
        <taxon>Embryophyta</taxon>
        <taxon>Tracheophyta</taxon>
        <taxon>Spermatophyta</taxon>
        <taxon>Magnoliopsida</taxon>
        <taxon>Magnoliidae</taxon>
        <taxon>Piperales</taxon>
        <taxon>Aristolochiaceae</taxon>
        <taxon>Aristolochia</taxon>
    </lineage>
</organism>
<evidence type="ECO:0000256" key="1">
    <source>
        <dbReference type="ARBA" id="ARBA00000012"/>
    </source>
</evidence>
<dbReference type="Pfam" id="PF00809">
    <property type="entry name" value="Pterin_bind"/>
    <property type="match status" value="1"/>
</dbReference>
<keyword evidence="14" id="KW-0511">Multifunctional enzyme</keyword>
<comment type="catalytic activity">
    <reaction evidence="1">
        <text>(7,8-dihydropterin-6-yl)methyl diphosphate + 4-aminobenzoate = 7,8-dihydropteroate + diphosphate</text>
        <dbReference type="Rhea" id="RHEA:19949"/>
        <dbReference type="ChEBI" id="CHEBI:17836"/>
        <dbReference type="ChEBI" id="CHEBI:17839"/>
        <dbReference type="ChEBI" id="CHEBI:33019"/>
        <dbReference type="ChEBI" id="CHEBI:72950"/>
        <dbReference type="EC" id="2.5.1.15"/>
    </reaction>
</comment>
<dbReference type="InterPro" id="IPR045031">
    <property type="entry name" value="DHP_synth-like"/>
</dbReference>
<dbReference type="NCBIfam" id="TIGR01498">
    <property type="entry name" value="folK"/>
    <property type="match status" value="1"/>
</dbReference>
<evidence type="ECO:0000256" key="6">
    <source>
        <dbReference type="ARBA" id="ARBA00009951"/>
    </source>
</evidence>
<evidence type="ECO:0000259" key="16">
    <source>
        <dbReference type="PROSITE" id="PS50972"/>
    </source>
</evidence>
<evidence type="ECO:0000313" key="18">
    <source>
        <dbReference type="Proteomes" id="UP000825729"/>
    </source>
</evidence>
<dbReference type="EMBL" id="JAINDJ010000008">
    <property type="protein sequence ID" value="KAG9439679.1"/>
    <property type="molecule type" value="Genomic_DNA"/>
</dbReference>
<dbReference type="GO" id="GO:0005737">
    <property type="term" value="C:cytoplasm"/>
    <property type="evidence" value="ECO:0007669"/>
    <property type="project" value="UniProtKB-ARBA"/>
</dbReference>
<evidence type="ECO:0000256" key="15">
    <source>
        <dbReference type="ARBA" id="ARBA00061359"/>
    </source>
</evidence>
<name>A0AAV7DTR1_ARIFI</name>
<dbReference type="GO" id="GO:0004156">
    <property type="term" value="F:dihydropteroate synthase activity"/>
    <property type="evidence" value="ECO:0007669"/>
    <property type="project" value="UniProtKB-EC"/>
</dbReference>
<evidence type="ECO:0000313" key="17">
    <source>
        <dbReference type="EMBL" id="KAG9439679.1"/>
    </source>
</evidence>
<dbReference type="InterPro" id="IPR006390">
    <property type="entry name" value="DHP_synth_dom"/>
</dbReference>
<evidence type="ECO:0000256" key="8">
    <source>
        <dbReference type="ARBA" id="ARBA00022723"/>
    </source>
</evidence>
<reference evidence="17 18" key="1">
    <citation type="submission" date="2021-07" db="EMBL/GenBank/DDBJ databases">
        <title>The Aristolochia fimbriata genome: insights into angiosperm evolution, floral development and chemical biosynthesis.</title>
        <authorList>
            <person name="Jiao Y."/>
        </authorList>
    </citation>
    <scope>NUCLEOTIDE SEQUENCE [LARGE SCALE GENOMIC DNA]</scope>
    <source>
        <strain evidence="17">IBCAS-2021</strain>
        <tissue evidence="17">Leaf</tissue>
    </source>
</reference>
<dbReference type="InterPro" id="IPR035907">
    <property type="entry name" value="Hppk_sf"/>
</dbReference>
<comment type="similarity">
    <text evidence="15">In the N-terminal section; belongs to the HPPK family.</text>
</comment>
<keyword evidence="8" id="KW-0479">Metal-binding</keyword>
<dbReference type="CDD" id="cd00739">
    <property type="entry name" value="DHPS"/>
    <property type="match status" value="1"/>
</dbReference>
<keyword evidence="13" id="KW-0289">Folate biosynthesis</keyword>
<dbReference type="Gene3D" id="3.20.20.20">
    <property type="entry name" value="Dihydropteroate synthase-like"/>
    <property type="match status" value="1"/>
</dbReference>
<dbReference type="GO" id="GO:0016301">
    <property type="term" value="F:kinase activity"/>
    <property type="evidence" value="ECO:0007669"/>
    <property type="project" value="UniProtKB-KW"/>
</dbReference>
<evidence type="ECO:0000256" key="12">
    <source>
        <dbReference type="ARBA" id="ARBA00022842"/>
    </source>
</evidence>
<dbReference type="PANTHER" id="PTHR20941:SF1">
    <property type="entry name" value="FOLIC ACID SYNTHESIS PROTEIN FOL1"/>
    <property type="match status" value="1"/>
</dbReference>
<dbReference type="Proteomes" id="UP000825729">
    <property type="component" value="Unassembled WGS sequence"/>
</dbReference>
<dbReference type="PANTHER" id="PTHR20941">
    <property type="entry name" value="FOLATE SYNTHESIS PROTEINS"/>
    <property type="match status" value="1"/>
</dbReference>
<keyword evidence="10" id="KW-0418">Kinase</keyword>
<comment type="pathway">
    <text evidence="5">Cofactor biosynthesis; tetrahydrofolate biosynthesis; 2-amino-4-hydroxy-6-hydroxymethyl-7,8-dihydropteridine diphosphate from 7,8-dihydroneopterin triphosphate: step 4/4.</text>
</comment>
<keyword evidence="18" id="KW-1185">Reference proteome</keyword>
<comment type="cofactor">
    <cofactor evidence="3">
        <name>Mg(2+)</name>
        <dbReference type="ChEBI" id="CHEBI:18420"/>
    </cofactor>
</comment>
<evidence type="ECO:0000256" key="9">
    <source>
        <dbReference type="ARBA" id="ARBA00022741"/>
    </source>
</evidence>
<dbReference type="CDD" id="cd00483">
    <property type="entry name" value="HPPK"/>
    <property type="match status" value="1"/>
</dbReference>
<gene>
    <name evidence="17" type="ORF">H6P81_019844</name>
</gene>
<dbReference type="PROSITE" id="PS00794">
    <property type="entry name" value="HPPK"/>
    <property type="match status" value="1"/>
</dbReference>
<dbReference type="FunFam" id="3.20.20.20:FF:000006">
    <property type="entry name" value="Dihydropteroate synthase"/>
    <property type="match status" value="1"/>
</dbReference>
<keyword evidence="12" id="KW-0460">Magnesium</keyword>
<evidence type="ECO:0000256" key="13">
    <source>
        <dbReference type="ARBA" id="ARBA00022909"/>
    </source>
</evidence>
<dbReference type="AlphaFoldDB" id="A0AAV7DTR1"/>
<feature type="domain" description="Pterin-binding" evidence="16">
    <location>
        <begin position="252"/>
        <end position="520"/>
    </location>
</feature>
<comment type="caution">
    <text evidence="17">The sequence shown here is derived from an EMBL/GenBank/DDBJ whole genome shotgun (WGS) entry which is preliminary data.</text>
</comment>
<dbReference type="GO" id="GO:0046656">
    <property type="term" value="P:folic acid biosynthetic process"/>
    <property type="evidence" value="ECO:0007669"/>
    <property type="project" value="UniProtKB-KW"/>
</dbReference>
<dbReference type="PROSITE" id="PS50972">
    <property type="entry name" value="PTERIN_BINDING"/>
    <property type="match status" value="1"/>
</dbReference>